<evidence type="ECO:0000256" key="6">
    <source>
        <dbReference type="SAM" id="Phobius"/>
    </source>
</evidence>
<evidence type="ECO:0000256" key="2">
    <source>
        <dbReference type="ARBA" id="ARBA00022475"/>
    </source>
</evidence>
<dbReference type="PANTHER" id="PTHR43124">
    <property type="entry name" value="PURINE EFFLUX PUMP PBUE"/>
    <property type="match status" value="1"/>
</dbReference>
<feature type="transmembrane region" description="Helical" evidence="6">
    <location>
        <begin position="287"/>
        <end position="309"/>
    </location>
</feature>
<dbReference type="InterPro" id="IPR050189">
    <property type="entry name" value="MFS_Efflux_Transporters"/>
</dbReference>
<sequence>MSLPSAIGAATLLRLFIPFACGYFLSYLYRVVNAVIALDLCADLGLDPARLGLLTSAYFLTFAAAQLPLGVALDRFGPRRVEAALLLFAAAGAWLFAGAGSLAGLVAGRALIGFGVSACLMAAFTAYAGWIPAPRLPLVNGWQMAAGGMGALSATAPVEWALQFTDWRGLFQVLALLTLAVATAIFLLVPDRERDGADLKLTEQLQGIREVFTSPLFWSIAPWTVASQATYLSIQGLWVGPWLRDVASLERSAAASTLLFIAAAMVAGFLTMGSATERLGRRGVRPIRVATCGMGAFMLVQLGVLAFGSRLPTPLWMLFGFFGTTGILPYAILSQSFPRRLAGRANTGLNLLVFVAAFAAQWGIGAVIGLWPALAGGGYHPAGYRAAFILMLMLQLSGCAWYLWAARRLP</sequence>
<feature type="transmembrane region" description="Helical" evidence="6">
    <location>
        <begin position="12"/>
        <end position="29"/>
    </location>
</feature>
<gene>
    <name evidence="8" type="ORF">DESUT3_03290</name>
</gene>
<evidence type="ECO:0000313" key="9">
    <source>
        <dbReference type="Proteomes" id="UP001319827"/>
    </source>
</evidence>
<protein>
    <submittedName>
        <fullName evidence="8">MFS transporter</fullName>
    </submittedName>
</protein>
<dbReference type="InterPro" id="IPR011701">
    <property type="entry name" value="MFS"/>
</dbReference>
<dbReference type="EMBL" id="AP024355">
    <property type="protein sequence ID" value="BCR03260.1"/>
    <property type="molecule type" value="Genomic_DNA"/>
</dbReference>
<keyword evidence="9" id="KW-1185">Reference proteome</keyword>
<feature type="transmembrane region" description="Helical" evidence="6">
    <location>
        <begin position="111"/>
        <end position="130"/>
    </location>
</feature>
<dbReference type="Proteomes" id="UP001319827">
    <property type="component" value="Chromosome"/>
</dbReference>
<feature type="transmembrane region" description="Helical" evidence="6">
    <location>
        <begin position="49"/>
        <end position="73"/>
    </location>
</feature>
<keyword evidence="4 6" id="KW-1133">Transmembrane helix</keyword>
<feature type="transmembrane region" description="Helical" evidence="6">
    <location>
        <begin position="85"/>
        <end position="105"/>
    </location>
</feature>
<evidence type="ECO:0000256" key="1">
    <source>
        <dbReference type="ARBA" id="ARBA00004651"/>
    </source>
</evidence>
<evidence type="ECO:0000256" key="5">
    <source>
        <dbReference type="ARBA" id="ARBA00023136"/>
    </source>
</evidence>
<dbReference type="InterPro" id="IPR036259">
    <property type="entry name" value="MFS_trans_sf"/>
</dbReference>
<proteinExistence type="predicted"/>
<feature type="transmembrane region" description="Helical" evidence="6">
    <location>
        <begin position="349"/>
        <end position="371"/>
    </location>
</feature>
<accession>A0ABM8HQU8</accession>
<feature type="transmembrane region" description="Helical" evidence="6">
    <location>
        <begin position="169"/>
        <end position="190"/>
    </location>
</feature>
<comment type="subcellular location">
    <subcellularLocation>
        <location evidence="1">Cell membrane</location>
        <topology evidence="1">Multi-pass membrane protein</topology>
    </subcellularLocation>
</comment>
<dbReference type="Gene3D" id="1.20.1250.20">
    <property type="entry name" value="MFS general substrate transporter like domains"/>
    <property type="match status" value="1"/>
</dbReference>
<reference evidence="8 9" key="1">
    <citation type="journal article" date="2016" name="C (Basel)">
        <title>Selective Growth of and Electricity Production by Marine Exoelectrogenic Bacteria in Self-Aggregated Hydrogel of Microbially Reduced Graphene Oxide.</title>
        <authorList>
            <person name="Yoshida N."/>
            <person name="Goto Y."/>
            <person name="Miyata Y."/>
        </authorList>
    </citation>
    <scope>NUCLEOTIDE SEQUENCE [LARGE SCALE GENOMIC DNA]</scope>
    <source>
        <strain evidence="8 9">NIT-T3</strain>
    </source>
</reference>
<feature type="transmembrane region" description="Helical" evidence="6">
    <location>
        <begin position="383"/>
        <end position="404"/>
    </location>
</feature>
<reference evidence="8 9" key="2">
    <citation type="journal article" date="2021" name="Int. J. Syst. Evol. Microbiol.">
        <title>Isolation and Polyphasic Characterization of Desulfuromonas versatilis sp. Nov., an Electrogenic Bacteria Capable of Versatile Metabolism Isolated from a Graphene Oxide-Reducing Enrichment Culture.</title>
        <authorList>
            <person name="Xie L."/>
            <person name="Yoshida N."/>
            <person name="Ishii S."/>
            <person name="Meng L."/>
        </authorList>
    </citation>
    <scope>NUCLEOTIDE SEQUENCE [LARGE SCALE GENOMIC DNA]</scope>
    <source>
        <strain evidence="8 9">NIT-T3</strain>
    </source>
</reference>
<keyword evidence="5 6" id="KW-0472">Membrane</keyword>
<keyword evidence="3 6" id="KW-0812">Transmembrane</keyword>
<organism evidence="8 9">
    <name type="scientific">Desulfuromonas versatilis</name>
    <dbReference type="NCBI Taxonomy" id="2802975"/>
    <lineage>
        <taxon>Bacteria</taxon>
        <taxon>Pseudomonadati</taxon>
        <taxon>Thermodesulfobacteriota</taxon>
        <taxon>Desulfuromonadia</taxon>
        <taxon>Desulfuromonadales</taxon>
        <taxon>Desulfuromonadaceae</taxon>
        <taxon>Desulfuromonas</taxon>
    </lineage>
</organism>
<dbReference type="InterPro" id="IPR020846">
    <property type="entry name" value="MFS_dom"/>
</dbReference>
<feature type="transmembrane region" description="Helical" evidence="6">
    <location>
        <begin position="315"/>
        <end position="337"/>
    </location>
</feature>
<feature type="transmembrane region" description="Helical" evidence="6">
    <location>
        <begin position="211"/>
        <end position="234"/>
    </location>
</feature>
<evidence type="ECO:0000313" key="8">
    <source>
        <dbReference type="EMBL" id="BCR03260.1"/>
    </source>
</evidence>
<dbReference type="RefSeq" id="WP_221250743.1">
    <property type="nucleotide sequence ID" value="NZ_AP024355.1"/>
</dbReference>
<dbReference type="PROSITE" id="PS50850">
    <property type="entry name" value="MFS"/>
    <property type="match status" value="1"/>
</dbReference>
<keyword evidence="2" id="KW-1003">Cell membrane</keyword>
<evidence type="ECO:0000256" key="3">
    <source>
        <dbReference type="ARBA" id="ARBA00022692"/>
    </source>
</evidence>
<feature type="transmembrane region" description="Helical" evidence="6">
    <location>
        <begin position="254"/>
        <end position="275"/>
    </location>
</feature>
<dbReference type="SUPFAM" id="SSF103473">
    <property type="entry name" value="MFS general substrate transporter"/>
    <property type="match status" value="1"/>
</dbReference>
<dbReference type="PANTHER" id="PTHR43124:SF3">
    <property type="entry name" value="CHLORAMPHENICOL EFFLUX PUMP RV0191"/>
    <property type="match status" value="1"/>
</dbReference>
<feature type="domain" description="Major facilitator superfamily (MFS) profile" evidence="7">
    <location>
        <begin position="15"/>
        <end position="410"/>
    </location>
</feature>
<dbReference type="Pfam" id="PF07690">
    <property type="entry name" value="MFS_1"/>
    <property type="match status" value="1"/>
</dbReference>
<evidence type="ECO:0000256" key="4">
    <source>
        <dbReference type="ARBA" id="ARBA00022989"/>
    </source>
</evidence>
<evidence type="ECO:0000259" key="7">
    <source>
        <dbReference type="PROSITE" id="PS50850"/>
    </source>
</evidence>
<name>A0ABM8HQU8_9BACT</name>